<dbReference type="Proteomes" id="UP000294498">
    <property type="component" value="Unassembled WGS sequence"/>
</dbReference>
<sequence>MGWIGVMLALLGCGNPVDTTHLEKDLLHLETKIPLTGVSGRIDHLAYDSVGRRVFVAALGNGTVEVVDLSSGRRLYSITGLREPQGVVYVSSRLVVADGGSGDCIVYDGGRYLELGRVALGDDADNVRYDGARVYVGYGSGGIAVIDPLAIRKVGDLPLKGHPESFQLDDSGRVWINIPDEGEVVTADMRTLRITGQWKNRGGAANFPMALDKARLFVGYRHPAQVRVLDNRTGSMGASLPCVGDADDVFYDNGVLFVSGGEGYLDVFRGDTLVNHIPTRRGARTCLWLPGERKLILAVPARGGEEAALWVYGM</sequence>
<organism evidence="1 2">
    <name type="scientific">Dinghuibacter silviterrae</name>
    <dbReference type="NCBI Taxonomy" id="1539049"/>
    <lineage>
        <taxon>Bacteria</taxon>
        <taxon>Pseudomonadati</taxon>
        <taxon>Bacteroidota</taxon>
        <taxon>Chitinophagia</taxon>
        <taxon>Chitinophagales</taxon>
        <taxon>Chitinophagaceae</taxon>
        <taxon>Dinghuibacter</taxon>
    </lineage>
</organism>
<gene>
    <name evidence="1" type="ORF">EDB95_0114</name>
</gene>
<dbReference type="SUPFAM" id="SSF51004">
    <property type="entry name" value="C-terminal (heme d1) domain of cytochrome cd1-nitrite reductase"/>
    <property type="match status" value="1"/>
</dbReference>
<dbReference type="Gene3D" id="2.130.10.10">
    <property type="entry name" value="YVTN repeat-like/Quinoprotein amine dehydrogenase"/>
    <property type="match status" value="1"/>
</dbReference>
<dbReference type="PANTHER" id="PTHR47197:SF3">
    <property type="entry name" value="DIHYDRO-HEME D1 DEHYDROGENASE"/>
    <property type="match status" value="1"/>
</dbReference>
<dbReference type="InterPro" id="IPR051200">
    <property type="entry name" value="Host-pathogen_enzymatic-act"/>
</dbReference>
<dbReference type="InterPro" id="IPR011048">
    <property type="entry name" value="Haem_d1_sf"/>
</dbReference>
<dbReference type="PANTHER" id="PTHR47197">
    <property type="entry name" value="PROTEIN NIRF"/>
    <property type="match status" value="1"/>
</dbReference>
<dbReference type="AlphaFoldDB" id="A0A4R8DP86"/>
<comment type="caution">
    <text evidence="1">The sequence shown here is derived from an EMBL/GenBank/DDBJ whole genome shotgun (WGS) entry which is preliminary data.</text>
</comment>
<dbReference type="EMBL" id="SODV01000001">
    <property type="protein sequence ID" value="TDW99106.1"/>
    <property type="molecule type" value="Genomic_DNA"/>
</dbReference>
<reference evidence="1 2" key="1">
    <citation type="submission" date="2019-03" db="EMBL/GenBank/DDBJ databases">
        <title>Genomic Encyclopedia of Type Strains, Phase IV (KMG-IV): sequencing the most valuable type-strain genomes for metagenomic binning, comparative biology and taxonomic classification.</title>
        <authorList>
            <person name="Goeker M."/>
        </authorList>
    </citation>
    <scope>NUCLEOTIDE SEQUENCE [LARGE SCALE GENOMIC DNA]</scope>
    <source>
        <strain evidence="1 2">DSM 100059</strain>
    </source>
</reference>
<proteinExistence type="predicted"/>
<name>A0A4R8DP86_9BACT</name>
<keyword evidence="2" id="KW-1185">Reference proteome</keyword>
<protein>
    <submittedName>
        <fullName evidence="1">Uncharacterized protein</fullName>
    </submittedName>
</protein>
<dbReference type="InterPro" id="IPR015943">
    <property type="entry name" value="WD40/YVTN_repeat-like_dom_sf"/>
</dbReference>
<accession>A0A4R8DP86</accession>
<evidence type="ECO:0000313" key="2">
    <source>
        <dbReference type="Proteomes" id="UP000294498"/>
    </source>
</evidence>
<evidence type="ECO:0000313" key="1">
    <source>
        <dbReference type="EMBL" id="TDW99106.1"/>
    </source>
</evidence>